<dbReference type="Pfam" id="PF10133">
    <property type="entry name" value="CooT"/>
    <property type="match status" value="1"/>
</dbReference>
<comment type="caution">
    <text evidence="2">The sequence shown here is derived from an EMBL/GenBank/DDBJ whole genome shotgun (WGS) entry which is preliminary data.</text>
</comment>
<sequence length="65" mass="7505">MCESRVYLMENGKINLVAEEVVSMTPKGNGYVLVDIAGRRYEVEDVVIEYIDFVQHKVVLKRTTR</sequence>
<dbReference type="AlphaFoldDB" id="A0A7C4JKC2"/>
<dbReference type="EMBL" id="DTBD01000070">
    <property type="protein sequence ID" value="HGQ65104.1"/>
    <property type="molecule type" value="Genomic_DNA"/>
</dbReference>
<organism evidence="2">
    <name type="scientific">Ignisphaera aggregans</name>
    <dbReference type="NCBI Taxonomy" id="334771"/>
    <lineage>
        <taxon>Archaea</taxon>
        <taxon>Thermoproteota</taxon>
        <taxon>Thermoprotei</taxon>
        <taxon>Desulfurococcales</taxon>
        <taxon>Desulfurococcaceae</taxon>
        <taxon>Ignisphaera</taxon>
    </lineage>
</organism>
<reference evidence="2" key="1">
    <citation type="journal article" date="2020" name="mSystems">
        <title>Genome- and Community-Level Interaction Insights into Carbon Utilization and Element Cycling Functions of Hydrothermarchaeota in Hydrothermal Sediment.</title>
        <authorList>
            <person name="Zhou Z."/>
            <person name="Liu Y."/>
            <person name="Xu W."/>
            <person name="Pan J."/>
            <person name="Luo Z.H."/>
            <person name="Li M."/>
        </authorList>
    </citation>
    <scope>NUCLEOTIDE SEQUENCE [LARGE SCALE GENOMIC DNA]</scope>
    <source>
        <strain evidence="2">SpSt-637</strain>
        <strain evidence="1">SpSt-667</strain>
    </source>
</reference>
<proteinExistence type="predicted"/>
<evidence type="ECO:0000313" key="2">
    <source>
        <dbReference type="EMBL" id="HGQ65104.1"/>
    </source>
</evidence>
<dbReference type="EMBL" id="DTCK01000042">
    <property type="protein sequence ID" value="HGQ36585.1"/>
    <property type="molecule type" value="Genomic_DNA"/>
</dbReference>
<protein>
    <submittedName>
        <fullName evidence="2">CooT family nickel-binding protein</fullName>
    </submittedName>
</protein>
<dbReference type="InterPro" id="IPR019300">
    <property type="entry name" value="CooT"/>
</dbReference>
<evidence type="ECO:0000313" key="1">
    <source>
        <dbReference type="EMBL" id="HGQ36585.1"/>
    </source>
</evidence>
<name>A0A7C4JKC2_9CREN</name>
<gene>
    <name evidence="2" type="ORF">ENU08_07665</name>
    <name evidence="1" type="ORF">ENU41_07950</name>
</gene>
<accession>A0A7C4JKC2</accession>